<proteinExistence type="predicted"/>
<dbReference type="InterPro" id="IPR013761">
    <property type="entry name" value="SAM/pointed_sf"/>
</dbReference>
<evidence type="ECO:0000256" key="1">
    <source>
        <dbReference type="ARBA" id="ARBA00022741"/>
    </source>
</evidence>
<dbReference type="GO" id="GO:0035556">
    <property type="term" value="P:intracellular signal transduction"/>
    <property type="evidence" value="ECO:0007669"/>
    <property type="project" value="InterPro"/>
</dbReference>
<dbReference type="RefSeq" id="WP_093963224.1">
    <property type="nucleotide sequence ID" value="NZ_FXYG01000002.1"/>
</dbReference>
<dbReference type="OrthoDB" id="341967at2"/>
<keyword evidence="2" id="KW-0067">ATP-binding</keyword>
<dbReference type="Gene3D" id="1.10.150.50">
    <property type="entry name" value="Transcription Factor, Ets-1"/>
    <property type="match status" value="1"/>
</dbReference>
<dbReference type="PANTHER" id="PTHR16305:SF28">
    <property type="entry name" value="GUANYLATE CYCLASE DOMAIN-CONTAINING PROTEIN"/>
    <property type="match status" value="1"/>
</dbReference>
<dbReference type="InterPro" id="IPR001660">
    <property type="entry name" value="SAM"/>
</dbReference>
<dbReference type="Pfam" id="PF00211">
    <property type="entry name" value="Guanylate_cyc"/>
    <property type="match status" value="1"/>
</dbReference>
<evidence type="ECO:0000313" key="5">
    <source>
        <dbReference type="EMBL" id="SMX40438.1"/>
    </source>
</evidence>
<evidence type="ECO:0000259" key="4">
    <source>
        <dbReference type="PROSITE" id="PS50125"/>
    </source>
</evidence>
<dbReference type="InterPro" id="IPR001054">
    <property type="entry name" value="A/G_cyclase"/>
</dbReference>
<accession>A0A238KC66</accession>
<dbReference type="InterPro" id="IPR029787">
    <property type="entry name" value="Nucleotide_cyclase"/>
</dbReference>
<dbReference type="InterPro" id="IPR011990">
    <property type="entry name" value="TPR-like_helical_dom_sf"/>
</dbReference>
<dbReference type="PROSITE" id="PS50105">
    <property type="entry name" value="SAM_DOMAIN"/>
    <property type="match status" value="1"/>
</dbReference>
<dbReference type="SMART" id="SM00454">
    <property type="entry name" value="SAM"/>
    <property type="match status" value="1"/>
</dbReference>
<name>A0A238KC66_9RHOB</name>
<gene>
    <name evidence="5" type="primary">cyaA_2</name>
    <name evidence="5" type="ORF">RUA8715_01676</name>
</gene>
<sequence>MADIRAWLERYSLEKYHDVFASNAIELDVLATLTENDLVELGLNLGDRKRMMRAIEALRSDQGGVSHAENALTSSQIGPQAPPPTALEGVPERRYLTLVFVDLVGSTELSSHLDLEEYRSVLHDYQALCFDVVTRHQGHIAQFIGDGVVAYFGYPTVEENDAERAVAAGLEICGSIGRIKHGKGEVIGVRVGISSGEAVVDNHSTLGGLVVGEVPNLAARIQELADPGTVAISEHTKLLIGSNFRCEWKGKQSLKGFENPIGIWKVLSAEEPMLRFQARPGVQGSPFVNRVDEIATIKKHWQAALNGEGQAVMVSGEAGIGKSRLVEEATRGFEEQQYLRLGFQCSPNHERSAHFPVLSWISHMADFRRTDSDQRKLRKLRQLFQEWSEVPEDYLPLFAYAMSLPVEAEEDLLKLPFDRLKQQFQDAMVQTVAALARHRPVLLLFEDLHWIDPSTEEIIALLIERFRSMPVMIMCTFRPSYHPPWEGREGVVPLTISRLDRDHVHQMLDALLQSKQVTQTMKDRIANRTDGVPLFAEEMARMIQDGFFDQTDASAMQMQQALPSTLKELFWAMFDRLSTARDIVPVCAAIDRNILPAMVSSVSGHSYEATLRMLDELVEAQILVRRGVNMGGAYAFRHALIRDAAYDLMLPSRARAVHSRIAEVLDTSFSDLVGQNPELLAQHYARADMPKQARDAWRRAAVISGERFANEETIHHLDEALTENDKIAPSPDRDREEISLRKMLNVALSTRAFGSKEVLANLDRFRHLLDRSSASVTDAFLAVHVQFGAQLTLGDPMGALALCNYLEEVARRAENPTMEALAAHNIGMSNFMLGRLEVAISAFDRAIVLRGATGPDDLLNYHEADIYLVDQAMRCWAMALQSGDGGTFRAELAELAGRIGREPHDFTRCYGLNILATIYQILGDTGALLDMVNQALEISGQREFHYWDAWGRILHGWAQASEGHHAEGIAEIAAGIDAYVETGSTQIVLYAQTLLADAHLMAGEIAEGLKVIELVRAGEKSWSVRYQLPFTDRVEAALRNAQSEVAMK</sequence>
<dbReference type="Pfam" id="PF00536">
    <property type="entry name" value="SAM_1"/>
    <property type="match status" value="1"/>
</dbReference>
<keyword evidence="6" id="KW-1185">Reference proteome</keyword>
<keyword evidence="1" id="KW-0547">Nucleotide-binding</keyword>
<reference evidence="6" key="1">
    <citation type="submission" date="2017-05" db="EMBL/GenBank/DDBJ databases">
        <authorList>
            <person name="Rodrigo-Torres L."/>
            <person name="Arahal R. D."/>
            <person name="Lucena T."/>
        </authorList>
    </citation>
    <scope>NUCLEOTIDE SEQUENCE [LARGE SCALE GENOMIC DNA]</scope>
    <source>
        <strain evidence="6">CECT 8715</strain>
    </source>
</reference>
<dbReference type="InterPro" id="IPR027417">
    <property type="entry name" value="P-loop_NTPase"/>
</dbReference>
<dbReference type="SUPFAM" id="SSF48452">
    <property type="entry name" value="TPR-like"/>
    <property type="match status" value="3"/>
</dbReference>
<evidence type="ECO:0000313" key="6">
    <source>
        <dbReference type="Proteomes" id="UP000202485"/>
    </source>
</evidence>
<dbReference type="EMBL" id="FXYG01000002">
    <property type="protein sequence ID" value="SMX40438.1"/>
    <property type="molecule type" value="Genomic_DNA"/>
</dbReference>
<feature type="domain" description="Guanylate cyclase" evidence="4">
    <location>
        <begin position="97"/>
        <end position="222"/>
    </location>
</feature>
<dbReference type="AlphaFoldDB" id="A0A238KC66"/>
<dbReference type="Proteomes" id="UP000202485">
    <property type="component" value="Unassembled WGS sequence"/>
</dbReference>
<keyword evidence="5" id="KW-0456">Lyase</keyword>
<dbReference type="SUPFAM" id="SSF52540">
    <property type="entry name" value="P-loop containing nucleoside triphosphate hydrolases"/>
    <property type="match status" value="1"/>
</dbReference>
<dbReference type="EC" id="4.6.1.1" evidence="5"/>
<dbReference type="GO" id="GO:0005524">
    <property type="term" value="F:ATP binding"/>
    <property type="evidence" value="ECO:0007669"/>
    <property type="project" value="UniProtKB-KW"/>
</dbReference>
<dbReference type="GO" id="GO:0009190">
    <property type="term" value="P:cyclic nucleotide biosynthetic process"/>
    <property type="evidence" value="ECO:0007669"/>
    <property type="project" value="InterPro"/>
</dbReference>
<dbReference type="SUPFAM" id="SSF55073">
    <property type="entry name" value="Nucleotide cyclase"/>
    <property type="match status" value="1"/>
</dbReference>
<evidence type="ECO:0000259" key="3">
    <source>
        <dbReference type="PROSITE" id="PS50105"/>
    </source>
</evidence>
<dbReference type="Gene3D" id="1.25.40.10">
    <property type="entry name" value="Tetratricopeptide repeat domain"/>
    <property type="match status" value="1"/>
</dbReference>
<dbReference type="InterPro" id="IPR041664">
    <property type="entry name" value="AAA_16"/>
</dbReference>
<dbReference type="CDD" id="cd09487">
    <property type="entry name" value="SAM_superfamily"/>
    <property type="match status" value="1"/>
</dbReference>
<organism evidence="5 6">
    <name type="scientific">Ruegeria arenilitoris</name>
    <dbReference type="NCBI Taxonomy" id="1173585"/>
    <lineage>
        <taxon>Bacteria</taxon>
        <taxon>Pseudomonadati</taxon>
        <taxon>Pseudomonadota</taxon>
        <taxon>Alphaproteobacteria</taxon>
        <taxon>Rhodobacterales</taxon>
        <taxon>Roseobacteraceae</taxon>
        <taxon>Ruegeria</taxon>
    </lineage>
</organism>
<dbReference type="Pfam" id="PF13191">
    <property type="entry name" value="AAA_16"/>
    <property type="match status" value="1"/>
</dbReference>
<dbReference type="PANTHER" id="PTHR16305">
    <property type="entry name" value="TESTICULAR SOLUBLE ADENYLYL CYCLASE"/>
    <property type="match status" value="1"/>
</dbReference>
<protein>
    <submittedName>
        <fullName evidence="5">Adenylate cyclase 1</fullName>
        <ecNumber evidence="5">4.6.1.1</ecNumber>
    </submittedName>
</protein>
<dbReference type="Gene3D" id="3.30.70.1230">
    <property type="entry name" value="Nucleotide cyclase"/>
    <property type="match status" value="1"/>
</dbReference>
<evidence type="ECO:0000256" key="2">
    <source>
        <dbReference type="ARBA" id="ARBA00022840"/>
    </source>
</evidence>
<dbReference type="SMART" id="SM00044">
    <property type="entry name" value="CYCc"/>
    <property type="match status" value="1"/>
</dbReference>
<feature type="domain" description="SAM" evidence="3">
    <location>
        <begin position="1"/>
        <end position="61"/>
    </location>
</feature>
<dbReference type="SUPFAM" id="SSF47769">
    <property type="entry name" value="SAM/Pointed domain"/>
    <property type="match status" value="1"/>
</dbReference>
<dbReference type="GO" id="GO:0005737">
    <property type="term" value="C:cytoplasm"/>
    <property type="evidence" value="ECO:0007669"/>
    <property type="project" value="TreeGrafter"/>
</dbReference>
<dbReference type="PROSITE" id="PS50125">
    <property type="entry name" value="GUANYLATE_CYCLASE_2"/>
    <property type="match status" value="1"/>
</dbReference>
<dbReference type="Gene3D" id="3.40.50.300">
    <property type="entry name" value="P-loop containing nucleotide triphosphate hydrolases"/>
    <property type="match status" value="1"/>
</dbReference>
<dbReference type="CDD" id="cd07302">
    <property type="entry name" value="CHD"/>
    <property type="match status" value="1"/>
</dbReference>
<dbReference type="GO" id="GO:0004016">
    <property type="term" value="F:adenylate cyclase activity"/>
    <property type="evidence" value="ECO:0007669"/>
    <property type="project" value="UniProtKB-EC"/>
</dbReference>